<dbReference type="PANTHER" id="PTHR43549:SF3">
    <property type="entry name" value="MULTIDRUG RESISTANCE PROTEIN YPNP-RELATED"/>
    <property type="match status" value="1"/>
</dbReference>
<comment type="caution">
    <text evidence="8">The sequence shown here is derived from an EMBL/GenBank/DDBJ whole genome shotgun (WGS) entry which is preliminary data.</text>
</comment>
<dbReference type="PANTHER" id="PTHR43549">
    <property type="entry name" value="MULTIDRUG RESISTANCE PROTEIN YPNP-RELATED"/>
    <property type="match status" value="1"/>
</dbReference>
<evidence type="ECO:0000313" key="8">
    <source>
        <dbReference type="EMBL" id="MEQ2563392.1"/>
    </source>
</evidence>
<feature type="transmembrane region" description="Helical" evidence="7">
    <location>
        <begin position="386"/>
        <end position="408"/>
    </location>
</feature>
<feature type="transmembrane region" description="Helical" evidence="7">
    <location>
        <begin position="356"/>
        <end position="374"/>
    </location>
</feature>
<evidence type="ECO:0000256" key="6">
    <source>
        <dbReference type="ARBA" id="ARBA00023136"/>
    </source>
</evidence>
<proteinExistence type="predicted"/>
<dbReference type="Proteomes" id="UP001437460">
    <property type="component" value="Unassembled WGS sequence"/>
</dbReference>
<sequence length="450" mass="48826">MTNDMTRGNPVRLILAFMIPTYLGNIFQQFYNLVDSVVAGRYIGVNALAAIGSTTSLIFLVTGWLQGITSGFSIMVAQSFGAKDYQQMRRYVAMSVYLCVAFVVAMTAGLMIFNLPILRLMNTPDEIIGQTAAYMGIIYAGLCVTAAYNAFAAVLRALGDGRSPLYFLIISAVINAGLDVLFIVKFHMGVEGCAYATVIAQGISALLCLVYIILKFDILKLQKADFESDVSMMQRLLSIGVPMGLQFSITAIGTIIVQSAINVFGADYIAGYAAAGKLQNMVNTIFIAFGATIATFVGQNRGAGRLDRVRQGVKDTQIMILIAAAASFLIIHFFAGKLTLIFVDSSKTVVIDAANQYFKTVSWCYPFLGSIFLYRNALQGMGYGLVPMLGGVFELLARGAVVVLVLHLGGGFVQTCLSDPAAWISALIPLIPYYIYKMRKYTLQESKKVL</sequence>
<evidence type="ECO:0000256" key="7">
    <source>
        <dbReference type="SAM" id="Phobius"/>
    </source>
</evidence>
<evidence type="ECO:0000256" key="1">
    <source>
        <dbReference type="ARBA" id="ARBA00004651"/>
    </source>
</evidence>
<organism evidence="8 9">
    <name type="scientific">Ventrimonas faecis</name>
    <dbReference type="NCBI Taxonomy" id="3133170"/>
    <lineage>
        <taxon>Bacteria</taxon>
        <taxon>Bacillati</taxon>
        <taxon>Bacillota</taxon>
        <taxon>Clostridia</taxon>
        <taxon>Lachnospirales</taxon>
        <taxon>Lachnospiraceae</taxon>
        <taxon>Ventrimonas</taxon>
    </lineage>
</organism>
<reference evidence="8 9" key="1">
    <citation type="submission" date="2024-03" db="EMBL/GenBank/DDBJ databases">
        <title>Human intestinal bacterial collection.</title>
        <authorList>
            <person name="Pauvert C."/>
            <person name="Hitch T.C.A."/>
            <person name="Clavel T."/>
        </authorList>
    </citation>
    <scope>NUCLEOTIDE SEQUENCE [LARGE SCALE GENOMIC DNA]</scope>
    <source>
        <strain evidence="8 9">CLA-AP-H27</strain>
    </source>
</reference>
<dbReference type="NCBIfam" id="TIGR00797">
    <property type="entry name" value="matE"/>
    <property type="match status" value="1"/>
</dbReference>
<feature type="transmembrane region" description="Helical" evidence="7">
    <location>
        <begin position="281"/>
        <end position="298"/>
    </location>
</feature>
<feature type="transmembrane region" description="Helical" evidence="7">
    <location>
        <begin position="165"/>
        <end position="188"/>
    </location>
</feature>
<evidence type="ECO:0000256" key="2">
    <source>
        <dbReference type="ARBA" id="ARBA00022448"/>
    </source>
</evidence>
<keyword evidence="6 7" id="KW-0472">Membrane</keyword>
<dbReference type="InterPro" id="IPR048279">
    <property type="entry name" value="MdtK-like"/>
</dbReference>
<feature type="transmembrane region" description="Helical" evidence="7">
    <location>
        <begin position="235"/>
        <end position="261"/>
    </location>
</feature>
<dbReference type="InterPro" id="IPR052031">
    <property type="entry name" value="Membrane_Transporter-Flippase"/>
</dbReference>
<feature type="transmembrane region" description="Helical" evidence="7">
    <location>
        <begin position="12"/>
        <end position="31"/>
    </location>
</feature>
<feature type="transmembrane region" description="Helical" evidence="7">
    <location>
        <begin position="318"/>
        <end position="336"/>
    </location>
</feature>
<evidence type="ECO:0000256" key="3">
    <source>
        <dbReference type="ARBA" id="ARBA00022475"/>
    </source>
</evidence>
<keyword evidence="3" id="KW-1003">Cell membrane</keyword>
<dbReference type="PIRSF" id="PIRSF006603">
    <property type="entry name" value="DinF"/>
    <property type="match status" value="1"/>
</dbReference>
<keyword evidence="9" id="KW-1185">Reference proteome</keyword>
<keyword evidence="4 7" id="KW-0812">Transmembrane</keyword>
<evidence type="ECO:0000313" key="9">
    <source>
        <dbReference type="Proteomes" id="UP001437460"/>
    </source>
</evidence>
<feature type="transmembrane region" description="Helical" evidence="7">
    <location>
        <begin position="420"/>
        <end position="436"/>
    </location>
</feature>
<dbReference type="RefSeq" id="WP_349229539.1">
    <property type="nucleotide sequence ID" value="NZ_JBBMFJ010000018.1"/>
</dbReference>
<name>A0ABV1HM40_9FIRM</name>
<feature type="transmembrane region" description="Helical" evidence="7">
    <location>
        <begin position="133"/>
        <end position="158"/>
    </location>
</feature>
<feature type="transmembrane region" description="Helical" evidence="7">
    <location>
        <begin position="43"/>
        <end position="65"/>
    </location>
</feature>
<accession>A0ABV1HM40</accession>
<dbReference type="EMBL" id="JBBMFJ010000018">
    <property type="protein sequence ID" value="MEQ2563392.1"/>
    <property type="molecule type" value="Genomic_DNA"/>
</dbReference>
<keyword evidence="5 7" id="KW-1133">Transmembrane helix</keyword>
<gene>
    <name evidence="8" type="ORF">WMO41_09530</name>
</gene>
<evidence type="ECO:0000256" key="4">
    <source>
        <dbReference type="ARBA" id="ARBA00022692"/>
    </source>
</evidence>
<dbReference type="InterPro" id="IPR002528">
    <property type="entry name" value="MATE_fam"/>
</dbReference>
<keyword evidence="2" id="KW-0813">Transport</keyword>
<evidence type="ECO:0000256" key="5">
    <source>
        <dbReference type="ARBA" id="ARBA00022989"/>
    </source>
</evidence>
<dbReference type="Pfam" id="PF01554">
    <property type="entry name" value="MatE"/>
    <property type="match status" value="2"/>
</dbReference>
<dbReference type="CDD" id="cd13138">
    <property type="entry name" value="MATE_yoeA_like"/>
    <property type="match status" value="1"/>
</dbReference>
<feature type="transmembrane region" description="Helical" evidence="7">
    <location>
        <begin position="194"/>
        <end position="214"/>
    </location>
</feature>
<feature type="transmembrane region" description="Helical" evidence="7">
    <location>
        <begin position="91"/>
        <end position="113"/>
    </location>
</feature>
<protein>
    <submittedName>
        <fullName evidence="8">MATE family efflux transporter</fullName>
    </submittedName>
</protein>
<comment type="subcellular location">
    <subcellularLocation>
        <location evidence="1">Cell membrane</location>
        <topology evidence="1">Multi-pass membrane protein</topology>
    </subcellularLocation>
</comment>